<dbReference type="GO" id="GO:0046872">
    <property type="term" value="F:metal ion binding"/>
    <property type="evidence" value="ECO:0007669"/>
    <property type="project" value="UniProtKB-KW"/>
</dbReference>
<feature type="short sequence motif" description="Cx2C motif 1" evidence="9">
    <location>
        <begin position="218"/>
        <end position="221"/>
    </location>
</feature>
<keyword evidence="7 9" id="KW-0411">Iron-sulfur</keyword>
<dbReference type="EMBL" id="JAPCXC010000045">
    <property type="protein sequence ID" value="KAJ1608307.1"/>
    <property type="molecule type" value="Genomic_DNA"/>
</dbReference>
<dbReference type="GO" id="GO:0005758">
    <property type="term" value="C:mitochondrial intermembrane space"/>
    <property type="evidence" value="ECO:0007669"/>
    <property type="project" value="UniProtKB-SubCell"/>
</dbReference>
<feature type="binding site" evidence="9">
    <location>
        <position position="182"/>
    </location>
    <ligand>
        <name>[2Fe-2S] cluster</name>
        <dbReference type="ChEBI" id="CHEBI:190135"/>
    </ligand>
</feature>
<dbReference type="InterPro" id="IPR007785">
    <property type="entry name" value="Anamorsin"/>
</dbReference>
<comment type="similarity">
    <text evidence="2 9">Belongs to the anamorsin family.</text>
</comment>
<keyword evidence="9" id="KW-0001">2Fe-2S</keyword>
<protein>
    <recommendedName>
        <fullName evidence="9">Anamorsin homolog</fullName>
    </recommendedName>
    <alternativeName>
        <fullName evidence="9">Fe-S cluster assembly protein DRE2 homolog</fullName>
    </alternativeName>
</protein>
<feature type="binding site" evidence="9">
    <location>
        <position position="221"/>
    </location>
    <ligand>
        <name>[4Fe-4S] cluster</name>
        <dbReference type="ChEBI" id="CHEBI:49883"/>
    </ligand>
</feature>
<evidence type="ECO:0000259" key="10">
    <source>
        <dbReference type="Pfam" id="PF05093"/>
    </source>
</evidence>
<feature type="binding site" evidence="9">
    <location>
        <position position="185"/>
    </location>
    <ligand>
        <name>[2Fe-2S] cluster</name>
        <dbReference type="ChEBI" id="CHEBI:190135"/>
    </ligand>
</feature>
<comment type="caution">
    <text evidence="11">The sequence shown here is derived from an EMBL/GenBank/DDBJ whole genome shotgun (WGS) entry which is preliminary data.</text>
</comment>
<proteinExistence type="inferred from homology"/>
<keyword evidence="4 9" id="KW-0963">Cytoplasm</keyword>
<evidence type="ECO:0000256" key="5">
    <source>
        <dbReference type="ARBA" id="ARBA00022723"/>
    </source>
</evidence>
<accession>A0A9D5DIC9</accession>
<keyword evidence="3 9" id="KW-0004">4Fe-4S</keyword>
<dbReference type="AlphaFoldDB" id="A0A9D5DIC9"/>
<feature type="region of interest" description="Fe-S binding site B" evidence="9">
    <location>
        <begin position="218"/>
        <end position="232"/>
    </location>
</feature>
<reference evidence="11" key="1">
    <citation type="submission" date="2022-10" db="EMBL/GenBank/DDBJ databases">
        <title>Adaptive evolution leads to modifications in subtelomeric GC content in a zoonotic Cryptosporidium species.</title>
        <authorList>
            <person name="Li J."/>
            <person name="Feng Y."/>
            <person name="Xiao L."/>
        </authorList>
    </citation>
    <scope>NUCLEOTIDE SEQUENCE</scope>
    <source>
        <strain evidence="11">33844</strain>
    </source>
</reference>
<dbReference type="GO" id="GO:0009055">
    <property type="term" value="F:electron transfer activity"/>
    <property type="evidence" value="ECO:0007669"/>
    <property type="project" value="UniProtKB-UniRule"/>
</dbReference>
<keyword evidence="8 9" id="KW-0496">Mitochondrion</keyword>
<gene>
    <name evidence="11" type="ORF">OJ253_1992</name>
</gene>
<dbReference type="GO" id="GO:0051539">
    <property type="term" value="F:4 iron, 4 sulfur cluster binding"/>
    <property type="evidence" value="ECO:0007669"/>
    <property type="project" value="UniProtKB-KW"/>
</dbReference>
<dbReference type="HAMAP" id="MF_03115">
    <property type="entry name" value="Anamorsin"/>
    <property type="match status" value="1"/>
</dbReference>
<comment type="cofactor">
    <cofactor evidence="1 9">
        <name>[4Fe-4S] cluster</name>
        <dbReference type="ChEBI" id="CHEBI:49883"/>
    </cofactor>
</comment>
<comment type="subcellular location">
    <subcellularLocation>
        <location evidence="9">Cytoplasm</location>
    </subcellularLocation>
    <subcellularLocation>
        <location evidence="9">Mitochondrion intermembrane space</location>
    </subcellularLocation>
</comment>
<dbReference type="PANTHER" id="PTHR13273">
    <property type="entry name" value="ANAMORSIN"/>
    <property type="match status" value="1"/>
</dbReference>
<comment type="caution">
    <text evidence="9">Lacks conserved residue(s) required for the propagation of feature annotation.</text>
</comment>
<dbReference type="PANTHER" id="PTHR13273:SF14">
    <property type="entry name" value="ANAMORSIN"/>
    <property type="match status" value="1"/>
</dbReference>
<evidence type="ECO:0000256" key="2">
    <source>
        <dbReference type="ARBA" id="ARBA00008169"/>
    </source>
</evidence>
<dbReference type="GO" id="GO:0016226">
    <property type="term" value="P:iron-sulfur cluster assembly"/>
    <property type="evidence" value="ECO:0007669"/>
    <property type="project" value="UniProtKB-UniRule"/>
</dbReference>
<comment type="domain">
    <text evidence="9">The twin Cx2C motifs are involved in the recognition by the mitochondrial MIA40-ERV1 disulfide relay system. The formation of 2 disulfide bonds in the Cx2C motifs through dithiol/disulfide exchange reactions effectively traps the protein in the mitochondrial intermembrane space.</text>
</comment>
<feature type="binding site" evidence="9">
    <location>
        <position position="232"/>
    </location>
    <ligand>
        <name>[4Fe-4S] cluster</name>
        <dbReference type="ChEBI" id="CHEBI:49883"/>
    </ligand>
</feature>
<name>A0A9D5DIC9_9CRYT</name>
<comment type="domain">
    <text evidence="9">The N-terminal domain has structural similarity with S-adenosyl-L-methionine-dependent methyltransferases, but does not bind S-adenosyl-L-methionine. It is required for correct assembly of the 2 Fe-S clusters.</text>
</comment>
<evidence type="ECO:0000256" key="6">
    <source>
        <dbReference type="ARBA" id="ARBA00023004"/>
    </source>
</evidence>
<evidence type="ECO:0000256" key="9">
    <source>
        <dbReference type="HAMAP-Rule" id="MF_03115"/>
    </source>
</evidence>
<evidence type="ECO:0000256" key="7">
    <source>
        <dbReference type="ARBA" id="ARBA00023014"/>
    </source>
</evidence>
<evidence type="ECO:0000313" key="11">
    <source>
        <dbReference type="EMBL" id="KAJ1608307.1"/>
    </source>
</evidence>
<sequence length="299" mass="33085">MASLTVTYFQDVLLDESEAFRSELCRKRGEEDVFERFKSLSDLEVFIRRREFGCITIYFSSEVVLGQILTFDFLRELYGVLRFGSVLNVNILSVGSLDAIRVFERNLLFSGFIKVNRSEGHSLSSKGSGVQVSFTAEKPSWRPDEGKVLVDDIDLERSIPDIKNYVQLGKGKESCKSKERACKNCNCGRADLEKEIGVEAARKVYQEKVETGTARSSCGSCYMGDAFRCSGCPYRGMPAFQPGEKILLADSETGGAGQPAEIGVIQEEKADLITAISEAPASQNVGMVLKLDLKPNYLS</sequence>
<evidence type="ECO:0000256" key="3">
    <source>
        <dbReference type="ARBA" id="ARBA00022485"/>
    </source>
</evidence>
<dbReference type="OrthoDB" id="311633at2759"/>
<feature type="binding site" evidence="9">
    <location>
        <position position="218"/>
    </location>
    <ligand>
        <name>[4Fe-4S] cluster</name>
        <dbReference type="ChEBI" id="CHEBI:49883"/>
    </ligand>
</feature>
<feature type="short sequence motif" description="Cx2C motif 2" evidence="9">
    <location>
        <begin position="229"/>
        <end position="232"/>
    </location>
</feature>
<dbReference type="Pfam" id="PF05093">
    <property type="entry name" value="CIAPIN1"/>
    <property type="match status" value="1"/>
</dbReference>
<feature type="binding site" evidence="9">
    <location>
        <position position="187"/>
    </location>
    <ligand>
        <name>[2Fe-2S] cluster</name>
        <dbReference type="ChEBI" id="CHEBI:190135"/>
    </ligand>
</feature>
<keyword evidence="5 9" id="KW-0479">Metal-binding</keyword>
<organism evidence="11">
    <name type="scientific">Cryptosporidium canis</name>
    <dbReference type="NCBI Taxonomy" id="195482"/>
    <lineage>
        <taxon>Eukaryota</taxon>
        <taxon>Sar</taxon>
        <taxon>Alveolata</taxon>
        <taxon>Apicomplexa</taxon>
        <taxon>Conoidasida</taxon>
        <taxon>Coccidia</taxon>
        <taxon>Eucoccidiorida</taxon>
        <taxon>Eimeriorina</taxon>
        <taxon>Cryptosporidiidae</taxon>
        <taxon>Cryptosporidium</taxon>
    </lineage>
</organism>
<keyword evidence="6 9" id="KW-0408">Iron</keyword>
<feature type="binding site" evidence="9">
    <location>
        <position position="175"/>
    </location>
    <ligand>
        <name>[2Fe-2S] cluster</name>
        <dbReference type="ChEBI" id="CHEBI:190135"/>
    </ligand>
</feature>
<evidence type="ECO:0000256" key="8">
    <source>
        <dbReference type="ARBA" id="ARBA00023128"/>
    </source>
</evidence>
<comment type="domain">
    <text evidence="9">The C-terminal domain binds 2 Fe-S clusters but is otherwise mostly in an intrinsically disordered conformation.</text>
</comment>
<feature type="domain" description="Anamorsin C-terminal" evidence="10">
    <location>
        <begin position="172"/>
        <end position="247"/>
    </location>
</feature>
<dbReference type="GO" id="GO:0051537">
    <property type="term" value="F:2 iron, 2 sulfur cluster binding"/>
    <property type="evidence" value="ECO:0007669"/>
    <property type="project" value="UniProtKB-UniRule"/>
</dbReference>
<dbReference type="InterPro" id="IPR046408">
    <property type="entry name" value="CIAPIN1"/>
</dbReference>
<evidence type="ECO:0000256" key="4">
    <source>
        <dbReference type="ARBA" id="ARBA00022490"/>
    </source>
</evidence>
<feature type="binding site" evidence="9">
    <location>
        <position position="229"/>
    </location>
    <ligand>
        <name>[4Fe-4S] cluster</name>
        <dbReference type="ChEBI" id="CHEBI:49883"/>
    </ligand>
</feature>
<comment type="cofactor">
    <cofactor evidence="9">
        <name>[2Fe-2S] cluster</name>
        <dbReference type="ChEBI" id="CHEBI:190135"/>
    </cofactor>
</comment>
<comment type="subunit">
    <text evidence="9">Monomer.</text>
</comment>
<evidence type="ECO:0000256" key="1">
    <source>
        <dbReference type="ARBA" id="ARBA00001966"/>
    </source>
</evidence>
<comment type="function">
    <text evidence="9">Component of the cytosolic iron-sulfur (Fe-S) protein assembly (CIA) machinery. Required for the maturation of extramitochondrial Fe-S proteins. Part of an electron transfer chain functioning in an early step of cytosolic Fe-S biogenesis, facilitating the de novo assembly of a [4Fe-4S] cluster on the cytosolic Fe-S scaffold complex. Electrons are transferred from NADPH via a FAD- and FMN-containing diflavin oxidoreductase. Together with the diflavin oxidoreductase, also required for the assembly of the diferric tyrosyl radical cofactor of ribonucleotide reductase (RNR), probably by providing electrons for reduction during radical cofactor maturation in the catalytic small subunit.</text>
</comment>
<dbReference type="Proteomes" id="UP001067231">
    <property type="component" value="Unassembled WGS sequence"/>
</dbReference>